<dbReference type="Proteomes" id="UP001152888">
    <property type="component" value="Unassembled WGS sequence"/>
</dbReference>
<proteinExistence type="predicted"/>
<evidence type="ECO:0000256" key="1">
    <source>
        <dbReference type="SAM" id="Phobius"/>
    </source>
</evidence>
<protein>
    <submittedName>
        <fullName evidence="2">Uncharacterized protein</fullName>
    </submittedName>
</protein>
<sequence>MAEEAVRRKSQLFLNNLSPVKNTYENFVRKTLKPGKFLTTKTGAFKVAGMLSHLFAVAFFVSEKRCARTSSWHPYILPVSSGISVMTQFVLYFIFCIGEAAKNPGFWIYVFGHHNHSVNFYHFIGLLYINVCRLQAHCRSRDCWLNWWNNFDNHLPSNIYDVSLQPGT</sequence>
<feature type="transmembrane region" description="Helical" evidence="1">
    <location>
        <begin position="74"/>
        <end position="95"/>
    </location>
</feature>
<organism evidence="2 3">
    <name type="scientific">Acanthoscelides obtectus</name>
    <name type="common">Bean weevil</name>
    <name type="synonym">Bruchus obtectus</name>
    <dbReference type="NCBI Taxonomy" id="200917"/>
    <lineage>
        <taxon>Eukaryota</taxon>
        <taxon>Metazoa</taxon>
        <taxon>Ecdysozoa</taxon>
        <taxon>Arthropoda</taxon>
        <taxon>Hexapoda</taxon>
        <taxon>Insecta</taxon>
        <taxon>Pterygota</taxon>
        <taxon>Neoptera</taxon>
        <taxon>Endopterygota</taxon>
        <taxon>Coleoptera</taxon>
        <taxon>Polyphaga</taxon>
        <taxon>Cucujiformia</taxon>
        <taxon>Chrysomeloidea</taxon>
        <taxon>Chrysomelidae</taxon>
        <taxon>Bruchinae</taxon>
        <taxon>Bruchini</taxon>
        <taxon>Acanthoscelides</taxon>
    </lineage>
</organism>
<keyword evidence="1" id="KW-0812">Transmembrane</keyword>
<keyword evidence="1" id="KW-1133">Transmembrane helix</keyword>
<dbReference type="EMBL" id="CAKOFQ010006676">
    <property type="protein sequence ID" value="CAH1958182.1"/>
    <property type="molecule type" value="Genomic_DNA"/>
</dbReference>
<reference evidence="2" key="1">
    <citation type="submission" date="2022-03" db="EMBL/GenBank/DDBJ databases">
        <authorList>
            <person name="Sayadi A."/>
        </authorList>
    </citation>
    <scope>NUCLEOTIDE SEQUENCE</scope>
</reference>
<name>A0A9P0NTF3_ACAOB</name>
<accession>A0A9P0NTF3</accession>
<dbReference type="OrthoDB" id="1747274at2759"/>
<dbReference type="AlphaFoldDB" id="A0A9P0NTF3"/>
<evidence type="ECO:0000313" key="3">
    <source>
        <dbReference type="Proteomes" id="UP001152888"/>
    </source>
</evidence>
<comment type="caution">
    <text evidence="2">The sequence shown here is derived from an EMBL/GenBank/DDBJ whole genome shotgun (WGS) entry which is preliminary data.</text>
</comment>
<gene>
    <name evidence="2" type="ORF">ACAOBT_LOCUS2513</name>
</gene>
<keyword evidence="1" id="KW-0472">Membrane</keyword>
<keyword evidence="3" id="KW-1185">Reference proteome</keyword>
<evidence type="ECO:0000313" key="2">
    <source>
        <dbReference type="EMBL" id="CAH1958182.1"/>
    </source>
</evidence>